<protein>
    <submittedName>
        <fullName evidence="1">Uncharacterized protein</fullName>
    </submittedName>
</protein>
<dbReference type="InParanoid" id="K5VFG1"/>
<dbReference type="EMBL" id="JH930480">
    <property type="protein sequence ID" value="EKM49873.1"/>
    <property type="molecule type" value="Genomic_DNA"/>
</dbReference>
<proteinExistence type="predicted"/>
<dbReference type="Proteomes" id="UP000008370">
    <property type="component" value="Unassembled WGS sequence"/>
</dbReference>
<dbReference type="InterPro" id="IPR030934">
    <property type="entry name" value="Intein_C"/>
</dbReference>
<organism evidence="1 2">
    <name type="scientific">Phanerochaete carnosa (strain HHB-10118-sp)</name>
    <name type="common">White-rot fungus</name>
    <name type="synonym">Peniophora carnosa</name>
    <dbReference type="NCBI Taxonomy" id="650164"/>
    <lineage>
        <taxon>Eukaryota</taxon>
        <taxon>Fungi</taxon>
        <taxon>Dikarya</taxon>
        <taxon>Basidiomycota</taxon>
        <taxon>Agaricomycotina</taxon>
        <taxon>Agaricomycetes</taxon>
        <taxon>Polyporales</taxon>
        <taxon>Phanerochaetaceae</taxon>
        <taxon>Phanerochaete</taxon>
    </lineage>
</organism>
<dbReference type="RefSeq" id="XP_007401923.1">
    <property type="nucleotide sequence ID" value="XM_007401861.1"/>
</dbReference>
<reference evidence="1 2" key="1">
    <citation type="journal article" date="2012" name="BMC Genomics">
        <title>Comparative genomics of the white-rot fungi, Phanerochaete carnosa and P. chrysosporium, to elucidate the genetic basis of the distinct wood types they colonize.</title>
        <authorList>
            <person name="Suzuki H."/>
            <person name="MacDonald J."/>
            <person name="Syed K."/>
            <person name="Salamov A."/>
            <person name="Hori C."/>
            <person name="Aerts A."/>
            <person name="Henrissat B."/>
            <person name="Wiebenga A."/>
            <person name="vanKuyk P.A."/>
            <person name="Barry K."/>
            <person name="Lindquist E."/>
            <person name="LaButti K."/>
            <person name="Lapidus A."/>
            <person name="Lucas S."/>
            <person name="Coutinho P."/>
            <person name="Gong Y."/>
            <person name="Samejima M."/>
            <person name="Mahadevan R."/>
            <person name="Abou-Zaid M."/>
            <person name="de Vries R.P."/>
            <person name="Igarashi K."/>
            <person name="Yadav J.S."/>
            <person name="Grigoriev I.V."/>
            <person name="Master E.R."/>
        </authorList>
    </citation>
    <scope>NUCLEOTIDE SEQUENCE [LARGE SCALE GENOMIC DNA]</scope>
    <source>
        <strain evidence="1 2">HHB-10118-sp</strain>
    </source>
</reference>
<dbReference type="PROSITE" id="PS50818">
    <property type="entry name" value="INTEIN_C_TER"/>
    <property type="match status" value="1"/>
</dbReference>
<keyword evidence="2" id="KW-1185">Reference proteome</keyword>
<dbReference type="HOGENOM" id="CLU_1205139_0_0_1"/>
<evidence type="ECO:0000313" key="1">
    <source>
        <dbReference type="EMBL" id="EKM49873.1"/>
    </source>
</evidence>
<dbReference type="GeneID" id="18913505"/>
<dbReference type="KEGG" id="pco:PHACADRAFT_214387"/>
<dbReference type="AlphaFoldDB" id="K5VFG1"/>
<name>K5VFG1_PHACS</name>
<evidence type="ECO:0000313" key="2">
    <source>
        <dbReference type="Proteomes" id="UP000008370"/>
    </source>
</evidence>
<accession>K5VFG1</accession>
<sequence length="230" mass="25953">MRATQYVATVRLMESRFQRPPFRPVLSQLVLRAIVHTIQEYLLALLKPTSIVLWHSLTSLRLGSDTTGQIVIPCVHCLRRVLSALRTLQVLRLNRFAWPASSDNLPIADFLPSPSFSQPKDLSIWAERDWLLDRRSAYLVTWIARSGMANTLQAIHFEWMTILNEPLLMAVASVIEASSGTLRGILVRAGPDISLSPRVRRSNSSTYIYHITVPRFVSALILCNNCDSSD</sequence>
<gene>
    <name evidence="1" type="ORF">PHACADRAFT_214387</name>
</gene>